<comment type="caution">
    <text evidence="2">The sequence shown here is derived from an EMBL/GenBank/DDBJ whole genome shotgun (WGS) entry which is preliminary data.</text>
</comment>
<evidence type="ECO:0000313" key="2">
    <source>
        <dbReference type="EMBL" id="GBP63468.1"/>
    </source>
</evidence>
<keyword evidence="3" id="KW-1185">Reference proteome</keyword>
<gene>
    <name evidence="2" type="ORF">EVAR_49521_1</name>
</gene>
<feature type="region of interest" description="Disordered" evidence="1">
    <location>
        <begin position="31"/>
        <end position="86"/>
    </location>
</feature>
<feature type="compositionally biased region" description="Basic residues" evidence="1">
    <location>
        <begin position="51"/>
        <end position="61"/>
    </location>
</feature>
<evidence type="ECO:0000256" key="1">
    <source>
        <dbReference type="SAM" id="MobiDB-lite"/>
    </source>
</evidence>
<organism evidence="2 3">
    <name type="scientific">Eumeta variegata</name>
    <name type="common">Bagworm moth</name>
    <name type="synonym">Eumeta japonica</name>
    <dbReference type="NCBI Taxonomy" id="151549"/>
    <lineage>
        <taxon>Eukaryota</taxon>
        <taxon>Metazoa</taxon>
        <taxon>Ecdysozoa</taxon>
        <taxon>Arthropoda</taxon>
        <taxon>Hexapoda</taxon>
        <taxon>Insecta</taxon>
        <taxon>Pterygota</taxon>
        <taxon>Neoptera</taxon>
        <taxon>Endopterygota</taxon>
        <taxon>Lepidoptera</taxon>
        <taxon>Glossata</taxon>
        <taxon>Ditrysia</taxon>
        <taxon>Tineoidea</taxon>
        <taxon>Psychidae</taxon>
        <taxon>Oiketicinae</taxon>
        <taxon>Eumeta</taxon>
    </lineage>
</organism>
<dbReference type="Proteomes" id="UP000299102">
    <property type="component" value="Unassembled WGS sequence"/>
</dbReference>
<dbReference type="AlphaFoldDB" id="A0A4C1XJ65"/>
<feature type="compositionally biased region" description="Basic and acidic residues" evidence="1">
    <location>
        <begin position="70"/>
        <end position="86"/>
    </location>
</feature>
<protein>
    <submittedName>
        <fullName evidence="2">Uncharacterized protein</fullName>
    </submittedName>
</protein>
<feature type="compositionally biased region" description="Basic and acidic residues" evidence="1">
    <location>
        <begin position="31"/>
        <end position="50"/>
    </location>
</feature>
<reference evidence="2 3" key="1">
    <citation type="journal article" date="2019" name="Commun. Biol.">
        <title>The bagworm genome reveals a unique fibroin gene that provides high tensile strength.</title>
        <authorList>
            <person name="Kono N."/>
            <person name="Nakamura H."/>
            <person name="Ohtoshi R."/>
            <person name="Tomita M."/>
            <person name="Numata K."/>
            <person name="Arakawa K."/>
        </authorList>
    </citation>
    <scope>NUCLEOTIDE SEQUENCE [LARGE SCALE GENOMIC DNA]</scope>
</reference>
<name>A0A4C1XJ65_EUMVA</name>
<evidence type="ECO:0000313" key="3">
    <source>
        <dbReference type="Proteomes" id="UP000299102"/>
    </source>
</evidence>
<feature type="region of interest" description="Disordered" evidence="1">
    <location>
        <begin position="95"/>
        <end position="114"/>
    </location>
</feature>
<proteinExistence type="predicted"/>
<accession>A0A4C1XJ65</accession>
<sequence>MPQEELAGSDLERRDSVEFYALNEQIEEARRQSQELERRRTTIAEKVARNERRRQKKKKKYGSCPPSHGECTDHVPRPWREASAADHWGRIDKQFRGLSQRRAPQAAADDRRRAVGAGGISGAASRLFRGGRPAHGARAGIDRSLQFYFDVL</sequence>
<dbReference type="EMBL" id="BGZK01000870">
    <property type="protein sequence ID" value="GBP63468.1"/>
    <property type="molecule type" value="Genomic_DNA"/>
</dbReference>